<dbReference type="AlphaFoldDB" id="A0A495R6I8"/>
<dbReference type="InterPro" id="IPR055693">
    <property type="entry name" value="DUF7269"/>
</dbReference>
<dbReference type="EMBL" id="RBWW01000001">
    <property type="protein sequence ID" value="RKS82674.1"/>
    <property type="molecule type" value="Genomic_DNA"/>
</dbReference>
<dbReference type="Pfam" id="PF23933">
    <property type="entry name" value="DUF7269"/>
    <property type="match status" value="1"/>
</dbReference>
<keyword evidence="2" id="KW-0472">Membrane</keyword>
<evidence type="ECO:0000256" key="2">
    <source>
        <dbReference type="SAM" id="Phobius"/>
    </source>
</evidence>
<evidence type="ECO:0000313" key="3">
    <source>
        <dbReference type="EMBL" id="RKS82674.1"/>
    </source>
</evidence>
<evidence type="ECO:0000313" key="4">
    <source>
        <dbReference type="Proteomes" id="UP000268233"/>
    </source>
</evidence>
<feature type="compositionally biased region" description="Basic and acidic residues" evidence="1">
    <location>
        <begin position="258"/>
        <end position="267"/>
    </location>
</feature>
<protein>
    <submittedName>
        <fullName evidence="3">Uncharacterized protein</fullName>
    </submittedName>
</protein>
<evidence type="ECO:0000256" key="1">
    <source>
        <dbReference type="SAM" id="MobiDB-lite"/>
    </source>
</evidence>
<proteinExistence type="predicted"/>
<keyword evidence="4" id="KW-1185">Reference proteome</keyword>
<sequence length="308" mass="31774">MNRRHVGLGIAVLCGLLLVAAGAVIGLIGTPEPAASGPGAAGVLVLLVCVLVAFWKLLRTPDDPAISPSPWAADDGFTREYLETTPTDDAVSGTDLAERVEAAVAQARDDGSVDGSVGPVREPLRATLTEALVQGGHDPDSVKAQLAAGSWTDDPVAAAVLDESVAPPDRSFRARLRAWLFPEKAVRKRCARAMAAVSVAADDALPTVVGQRAPRPVPVVAPAVADLQRAADGSLQRAIDGSIPKREDIEASENSTSEDARVDRDGTAADGETSSESETDGTTLVNDDGTDATATNGADWGDVTEGRD</sequence>
<gene>
    <name evidence="3" type="ORF">BDK61_1986</name>
</gene>
<reference evidence="3 4" key="1">
    <citation type="submission" date="2018-10" db="EMBL/GenBank/DDBJ databases">
        <title>Genomic Encyclopedia of Archaeal and Bacterial Type Strains, Phase II (KMG-II): from individual species to whole genera.</title>
        <authorList>
            <person name="Goeker M."/>
        </authorList>
    </citation>
    <scope>NUCLEOTIDE SEQUENCE [LARGE SCALE GENOMIC DNA]</scope>
    <source>
        <strain evidence="3 4">DSM 11927</strain>
    </source>
</reference>
<feature type="region of interest" description="Disordered" evidence="1">
    <location>
        <begin position="233"/>
        <end position="308"/>
    </location>
</feature>
<organism evidence="3 4">
    <name type="scientific">Haloarcula quadrata</name>
    <dbReference type="NCBI Taxonomy" id="182779"/>
    <lineage>
        <taxon>Archaea</taxon>
        <taxon>Methanobacteriati</taxon>
        <taxon>Methanobacteriota</taxon>
        <taxon>Stenosarchaea group</taxon>
        <taxon>Halobacteria</taxon>
        <taxon>Halobacteriales</taxon>
        <taxon>Haloarculaceae</taxon>
        <taxon>Haloarcula</taxon>
    </lineage>
</organism>
<keyword evidence="2" id="KW-0812">Transmembrane</keyword>
<dbReference type="Proteomes" id="UP000268233">
    <property type="component" value="Unassembled WGS sequence"/>
</dbReference>
<feature type="transmembrane region" description="Helical" evidence="2">
    <location>
        <begin position="38"/>
        <end position="58"/>
    </location>
</feature>
<comment type="caution">
    <text evidence="3">The sequence shown here is derived from an EMBL/GenBank/DDBJ whole genome shotgun (WGS) entry which is preliminary data.</text>
</comment>
<keyword evidence="2" id="KW-1133">Transmembrane helix</keyword>
<name>A0A495R6I8_9EURY</name>
<accession>A0A495R6I8</accession>
<dbReference type="RefSeq" id="WP_121303105.1">
    <property type="nucleotide sequence ID" value="NZ_RBWW01000001.1"/>
</dbReference>